<sequence length="269" mass="29701">MTDVLEALREEIHAGRGISEETAARLSHSGIDDAHLEAALRDGARACAGGPLLVDLAIVLLQCVDRRGVGMAALDDCLARMSPPERLIVCGRMVHVKGPAAVAWCHARVVATGSGGLYHSFLREHGDDVIRLCRPEMDAYLLAPQRRPDHYFVDVYEILLLHLDDPAPYVRRWLEWIGDGRFDPYPRPESGPALILYKILREHRDNPAFAPIRDAVRRHVRALLAAGDADRVRLGLYHVVAMVDAQYPEHRLFISPAPAGASRPGAEQG</sequence>
<keyword evidence="2" id="KW-1185">Reference proteome</keyword>
<protein>
    <submittedName>
        <fullName evidence="1">Uncharacterized protein</fullName>
    </submittedName>
</protein>
<comment type="caution">
    <text evidence="1">The sequence shown here is derived from an EMBL/GenBank/DDBJ whole genome shotgun (WGS) entry which is preliminary data.</text>
</comment>
<organism evidence="1 2">
    <name type="scientific">Dactylosporangium vinaceum</name>
    <dbReference type="NCBI Taxonomy" id="53362"/>
    <lineage>
        <taxon>Bacteria</taxon>
        <taxon>Bacillati</taxon>
        <taxon>Actinomycetota</taxon>
        <taxon>Actinomycetes</taxon>
        <taxon>Micromonosporales</taxon>
        <taxon>Micromonosporaceae</taxon>
        <taxon>Dactylosporangium</taxon>
    </lineage>
</organism>
<dbReference type="Proteomes" id="UP001589608">
    <property type="component" value="Unassembled WGS sequence"/>
</dbReference>
<proteinExistence type="predicted"/>
<dbReference type="EMBL" id="JBHMCA010000052">
    <property type="protein sequence ID" value="MFB9447207.1"/>
    <property type="molecule type" value="Genomic_DNA"/>
</dbReference>
<accession>A0ABV5MEC3</accession>
<evidence type="ECO:0000313" key="2">
    <source>
        <dbReference type="Proteomes" id="UP001589608"/>
    </source>
</evidence>
<gene>
    <name evidence="1" type="ORF">ACFFTR_29295</name>
</gene>
<name>A0ABV5MEC3_9ACTN</name>
<dbReference type="RefSeq" id="WP_223092538.1">
    <property type="nucleotide sequence ID" value="NZ_CP061913.1"/>
</dbReference>
<evidence type="ECO:0000313" key="1">
    <source>
        <dbReference type="EMBL" id="MFB9447207.1"/>
    </source>
</evidence>
<reference evidence="1 2" key="1">
    <citation type="submission" date="2024-09" db="EMBL/GenBank/DDBJ databases">
        <authorList>
            <person name="Sun Q."/>
            <person name="Mori K."/>
        </authorList>
    </citation>
    <scope>NUCLEOTIDE SEQUENCE [LARGE SCALE GENOMIC DNA]</scope>
    <source>
        <strain evidence="1 2">JCM 3307</strain>
    </source>
</reference>